<dbReference type="EMBL" id="WHUW01000395">
    <property type="protein sequence ID" value="KAF8414974.1"/>
    <property type="molecule type" value="Genomic_DNA"/>
</dbReference>
<evidence type="ECO:0008006" key="4">
    <source>
        <dbReference type="Google" id="ProtNLM"/>
    </source>
</evidence>
<accession>A0AAD4BA22</accession>
<evidence type="ECO:0000313" key="2">
    <source>
        <dbReference type="EMBL" id="KAF8414974.1"/>
    </source>
</evidence>
<feature type="region of interest" description="Disordered" evidence="1">
    <location>
        <begin position="1"/>
        <end position="22"/>
    </location>
</feature>
<protein>
    <recommendedName>
        <fullName evidence="4">Chromo domain-containing protein</fullName>
    </recommendedName>
</protein>
<reference evidence="2" key="1">
    <citation type="submission" date="2019-10" db="EMBL/GenBank/DDBJ databases">
        <authorList>
            <consortium name="DOE Joint Genome Institute"/>
            <person name="Kuo A."/>
            <person name="Miyauchi S."/>
            <person name="Kiss E."/>
            <person name="Drula E."/>
            <person name="Kohler A."/>
            <person name="Sanchez-Garcia M."/>
            <person name="Andreopoulos B."/>
            <person name="Barry K.W."/>
            <person name="Bonito G."/>
            <person name="Buee M."/>
            <person name="Carver A."/>
            <person name="Chen C."/>
            <person name="Cichocki N."/>
            <person name="Clum A."/>
            <person name="Culley D."/>
            <person name="Crous P.W."/>
            <person name="Fauchery L."/>
            <person name="Girlanda M."/>
            <person name="Hayes R."/>
            <person name="Keri Z."/>
            <person name="LaButti K."/>
            <person name="Lipzen A."/>
            <person name="Lombard V."/>
            <person name="Magnuson J."/>
            <person name="Maillard F."/>
            <person name="Morin E."/>
            <person name="Murat C."/>
            <person name="Nolan M."/>
            <person name="Ohm R."/>
            <person name="Pangilinan J."/>
            <person name="Pereira M."/>
            <person name="Perotto S."/>
            <person name="Peter M."/>
            <person name="Riley R."/>
            <person name="Sitrit Y."/>
            <person name="Stielow B."/>
            <person name="Szollosi G."/>
            <person name="Zifcakova L."/>
            <person name="Stursova M."/>
            <person name="Spatafora J.W."/>
            <person name="Tedersoo L."/>
            <person name="Vaario L.-M."/>
            <person name="Yamada A."/>
            <person name="Yan M."/>
            <person name="Wang P."/>
            <person name="Xu J."/>
            <person name="Bruns T."/>
            <person name="Baldrian P."/>
            <person name="Vilgalys R."/>
            <person name="Henrissat B."/>
            <person name="Grigoriev I.V."/>
            <person name="Hibbett D."/>
            <person name="Nagy L.G."/>
            <person name="Martin F.M."/>
        </authorList>
    </citation>
    <scope>NUCLEOTIDE SEQUENCE</scope>
    <source>
        <strain evidence="2">BED1</strain>
    </source>
</reference>
<proteinExistence type="predicted"/>
<reference evidence="2" key="2">
    <citation type="journal article" date="2020" name="Nat. Commun.">
        <title>Large-scale genome sequencing of mycorrhizal fungi provides insights into the early evolution of symbiotic traits.</title>
        <authorList>
            <person name="Miyauchi S."/>
            <person name="Kiss E."/>
            <person name="Kuo A."/>
            <person name="Drula E."/>
            <person name="Kohler A."/>
            <person name="Sanchez-Garcia M."/>
            <person name="Morin E."/>
            <person name="Andreopoulos B."/>
            <person name="Barry K.W."/>
            <person name="Bonito G."/>
            <person name="Buee M."/>
            <person name="Carver A."/>
            <person name="Chen C."/>
            <person name="Cichocki N."/>
            <person name="Clum A."/>
            <person name="Culley D."/>
            <person name="Crous P.W."/>
            <person name="Fauchery L."/>
            <person name="Girlanda M."/>
            <person name="Hayes R.D."/>
            <person name="Keri Z."/>
            <person name="LaButti K."/>
            <person name="Lipzen A."/>
            <person name="Lombard V."/>
            <person name="Magnuson J."/>
            <person name="Maillard F."/>
            <person name="Murat C."/>
            <person name="Nolan M."/>
            <person name="Ohm R.A."/>
            <person name="Pangilinan J."/>
            <person name="Pereira M.F."/>
            <person name="Perotto S."/>
            <person name="Peter M."/>
            <person name="Pfister S."/>
            <person name="Riley R."/>
            <person name="Sitrit Y."/>
            <person name="Stielow J.B."/>
            <person name="Szollosi G."/>
            <person name="Zifcakova L."/>
            <person name="Stursova M."/>
            <person name="Spatafora J.W."/>
            <person name="Tedersoo L."/>
            <person name="Vaario L.M."/>
            <person name="Yamada A."/>
            <person name="Yan M."/>
            <person name="Wang P."/>
            <person name="Xu J."/>
            <person name="Bruns T."/>
            <person name="Baldrian P."/>
            <person name="Vilgalys R."/>
            <person name="Dunand C."/>
            <person name="Henrissat B."/>
            <person name="Grigoriev I.V."/>
            <person name="Hibbett D."/>
            <person name="Nagy L.G."/>
            <person name="Martin F.M."/>
        </authorList>
    </citation>
    <scope>NUCLEOTIDE SEQUENCE</scope>
    <source>
        <strain evidence="2">BED1</strain>
    </source>
</reference>
<dbReference type="AlphaFoldDB" id="A0AAD4BA22"/>
<gene>
    <name evidence="2" type="ORF">L210DRAFT_3496888</name>
</gene>
<dbReference type="InterPro" id="IPR016197">
    <property type="entry name" value="Chromo-like_dom_sf"/>
</dbReference>
<dbReference type="Proteomes" id="UP001194468">
    <property type="component" value="Unassembled WGS sequence"/>
</dbReference>
<keyword evidence="3" id="KW-1185">Reference proteome</keyword>
<sequence>MVNASLFPDREQPRPGPVVTPDGQQECLIDKIIDEKRVGRGRRYLVRWVYIHSIC</sequence>
<evidence type="ECO:0000256" key="1">
    <source>
        <dbReference type="SAM" id="MobiDB-lite"/>
    </source>
</evidence>
<comment type="caution">
    <text evidence="2">The sequence shown here is derived from an EMBL/GenBank/DDBJ whole genome shotgun (WGS) entry which is preliminary data.</text>
</comment>
<evidence type="ECO:0000313" key="3">
    <source>
        <dbReference type="Proteomes" id="UP001194468"/>
    </source>
</evidence>
<name>A0AAD4BA22_BOLED</name>
<dbReference type="SUPFAM" id="SSF54160">
    <property type="entry name" value="Chromo domain-like"/>
    <property type="match status" value="1"/>
</dbReference>
<organism evidence="2 3">
    <name type="scientific">Boletus edulis BED1</name>
    <dbReference type="NCBI Taxonomy" id="1328754"/>
    <lineage>
        <taxon>Eukaryota</taxon>
        <taxon>Fungi</taxon>
        <taxon>Dikarya</taxon>
        <taxon>Basidiomycota</taxon>
        <taxon>Agaricomycotina</taxon>
        <taxon>Agaricomycetes</taxon>
        <taxon>Agaricomycetidae</taxon>
        <taxon>Boletales</taxon>
        <taxon>Boletineae</taxon>
        <taxon>Boletaceae</taxon>
        <taxon>Boletoideae</taxon>
        <taxon>Boletus</taxon>
    </lineage>
</organism>